<evidence type="ECO:0000256" key="2">
    <source>
        <dbReference type="ARBA" id="ARBA00023180"/>
    </source>
</evidence>
<protein>
    <recommendedName>
        <fullName evidence="3">Methyltransferase</fullName>
        <ecNumber evidence="3">2.1.1.-</ecNumber>
    </recommendedName>
</protein>
<evidence type="ECO:0000313" key="5">
    <source>
        <dbReference type="EMBL" id="KAG5600537.1"/>
    </source>
</evidence>
<keyword evidence="3" id="KW-0808">Transferase</keyword>
<comment type="subcellular location">
    <subcellularLocation>
        <location evidence="3">Membrane</location>
        <topology evidence="3">Single-pass type II membrane protein</topology>
    </subcellularLocation>
</comment>
<dbReference type="PANTHER" id="PTHR10108:SF1088">
    <property type="entry name" value="METHYLTRANSFERASE"/>
    <property type="match status" value="1"/>
</dbReference>
<reference evidence="5 6" key="1">
    <citation type="submission" date="2020-09" db="EMBL/GenBank/DDBJ databases">
        <title>De no assembly of potato wild relative species, Solanum commersonii.</title>
        <authorList>
            <person name="Cho K."/>
        </authorList>
    </citation>
    <scope>NUCLEOTIDE SEQUENCE [LARGE SCALE GENOMIC DNA]</scope>
    <source>
        <strain evidence="5">LZ3.2</strain>
        <tissue evidence="5">Leaf</tissue>
    </source>
</reference>
<keyword evidence="1 3" id="KW-0489">Methyltransferase</keyword>
<comment type="similarity">
    <text evidence="3">Belongs to the methyltransferase superfamily.</text>
</comment>
<dbReference type="InterPro" id="IPR004159">
    <property type="entry name" value="Put_SAM_MeTrfase"/>
</dbReference>
<dbReference type="InterPro" id="IPR036312">
    <property type="entry name" value="Bifun_inhib/LTP/seed_sf"/>
</dbReference>
<evidence type="ECO:0000313" key="6">
    <source>
        <dbReference type="Proteomes" id="UP000824120"/>
    </source>
</evidence>
<dbReference type="GO" id="GO:0005802">
    <property type="term" value="C:trans-Golgi network"/>
    <property type="evidence" value="ECO:0007669"/>
    <property type="project" value="TreeGrafter"/>
</dbReference>
<dbReference type="PANTHER" id="PTHR10108">
    <property type="entry name" value="SAM-DEPENDENT METHYLTRANSFERASE"/>
    <property type="match status" value="1"/>
</dbReference>
<keyword evidence="3" id="KW-0735">Signal-anchor</keyword>
<evidence type="ECO:0000256" key="3">
    <source>
        <dbReference type="RuleBase" id="RU366043"/>
    </source>
</evidence>
<dbReference type="Pfam" id="PF03141">
    <property type="entry name" value="Methyltransf_29"/>
    <property type="match status" value="1"/>
</dbReference>
<keyword evidence="3" id="KW-0812">Transmembrane</keyword>
<dbReference type="OrthoDB" id="2013972at2759"/>
<sequence>MKNNNDMGETEKSLNDVENESKFIDDKLEGGAVGDEWDLHDKLSEGRKYDRPNSNKVQELKPFNHMKCTEFRKRNKSPPMCPAQDPDIARFVILLIYQVANVKEVAGGQLEKWPKRLHAIPPRISRGTVDGVTEEVFQKDSELWKRIVSYYKSVNNQLGQPARYKNILDMNAFLGGFAANLVNDPVWMMNIVPVEAKGQPQTCLASLGNLNVCSLFVLPGTSNMTPITEFCAALQSLDHECICNTVCVAARLPSHCNLSPVSCAHHH</sequence>
<keyword evidence="2 3" id="KW-0325">Glycoprotein</keyword>
<feature type="region of interest" description="Disordered" evidence="4">
    <location>
        <begin position="1"/>
        <end position="21"/>
    </location>
</feature>
<dbReference type="SUPFAM" id="SSF47699">
    <property type="entry name" value="Bifunctional inhibitor/lipid-transfer protein/seed storage 2S albumin"/>
    <property type="match status" value="1"/>
</dbReference>
<dbReference type="GO" id="GO:0005768">
    <property type="term" value="C:endosome"/>
    <property type="evidence" value="ECO:0007669"/>
    <property type="project" value="TreeGrafter"/>
</dbReference>
<feature type="compositionally biased region" description="Basic and acidic residues" evidence="4">
    <location>
        <begin position="9"/>
        <end position="21"/>
    </location>
</feature>
<name>A0A9J5YJN4_SOLCO</name>
<accession>A0A9J5YJN4</accession>
<dbReference type="EMBL" id="JACXVP010000006">
    <property type="protein sequence ID" value="KAG5600537.1"/>
    <property type="molecule type" value="Genomic_DNA"/>
</dbReference>
<keyword evidence="6" id="KW-1185">Reference proteome</keyword>
<evidence type="ECO:0000256" key="4">
    <source>
        <dbReference type="SAM" id="MobiDB-lite"/>
    </source>
</evidence>
<gene>
    <name evidence="5" type="ORF">H5410_031907</name>
</gene>
<dbReference type="EC" id="2.1.1.-" evidence="3"/>
<proteinExistence type="inferred from homology"/>
<dbReference type="Proteomes" id="UP000824120">
    <property type="component" value="Chromosome 6"/>
</dbReference>
<dbReference type="GO" id="GO:0008168">
    <property type="term" value="F:methyltransferase activity"/>
    <property type="evidence" value="ECO:0007669"/>
    <property type="project" value="UniProtKB-UniRule"/>
</dbReference>
<evidence type="ECO:0000256" key="1">
    <source>
        <dbReference type="ARBA" id="ARBA00022603"/>
    </source>
</evidence>
<comment type="caution">
    <text evidence="5">The sequence shown here is derived from an EMBL/GenBank/DDBJ whole genome shotgun (WGS) entry which is preliminary data.</text>
</comment>
<organism evidence="5 6">
    <name type="scientific">Solanum commersonii</name>
    <name type="common">Commerson's wild potato</name>
    <name type="synonym">Commerson's nightshade</name>
    <dbReference type="NCBI Taxonomy" id="4109"/>
    <lineage>
        <taxon>Eukaryota</taxon>
        <taxon>Viridiplantae</taxon>
        <taxon>Streptophyta</taxon>
        <taxon>Embryophyta</taxon>
        <taxon>Tracheophyta</taxon>
        <taxon>Spermatophyta</taxon>
        <taxon>Magnoliopsida</taxon>
        <taxon>eudicotyledons</taxon>
        <taxon>Gunneridae</taxon>
        <taxon>Pentapetalae</taxon>
        <taxon>asterids</taxon>
        <taxon>lamiids</taxon>
        <taxon>Solanales</taxon>
        <taxon>Solanaceae</taxon>
        <taxon>Solanoideae</taxon>
        <taxon>Solaneae</taxon>
        <taxon>Solanum</taxon>
    </lineage>
</organism>
<dbReference type="GO" id="GO:0032259">
    <property type="term" value="P:methylation"/>
    <property type="evidence" value="ECO:0007669"/>
    <property type="project" value="UniProtKB-KW"/>
</dbReference>
<dbReference type="GO" id="GO:0016020">
    <property type="term" value="C:membrane"/>
    <property type="evidence" value="ECO:0007669"/>
    <property type="project" value="UniProtKB-SubCell"/>
</dbReference>
<dbReference type="AlphaFoldDB" id="A0A9J5YJN4"/>